<dbReference type="Gene3D" id="3.30.300.130">
    <property type="entry name" value="Fe-S cluster assembly (FSCA)"/>
    <property type="match status" value="1"/>
</dbReference>
<dbReference type="SUPFAM" id="SSF117916">
    <property type="entry name" value="Fe-S cluster assembly (FSCA) domain-like"/>
    <property type="match status" value="1"/>
</dbReference>
<dbReference type="Gene3D" id="3.30.1370.70">
    <property type="entry name" value="Scaffold protein Nfu/NifU, N-terminal domain"/>
    <property type="match status" value="1"/>
</dbReference>
<proteinExistence type="inferred from homology"/>
<feature type="domain" description="Scaffold protein Nfu/NifU N-terminal" evidence="2">
    <location>
        <begin position="12"/>
        <end position="100"/>
    </location>
</feature>
<gene>
    <name evidence="3" type="ORF">Rmf_46940</name>
</gene>
<keyword evidence="4" id="KW-1185">Reference proteome</keyword>
<dbReference type="InterPro" id="IPR014824">
    <property type="entry name" value="Nfu/NifU_N"/>
</dbReference>
<dbReference type="EMBL" id="AP025637">
    <property type="protein sequence ID" value="BDG74765.1"/>
    <property type="molecule type" value="Genomic_DNA"/>
</dbReference>
<dbReference type="PANTHER" id="PTHR11178:SF1">
    <property type="entry name" value="NFU1 IRON-SULFUR CLUSTER SCAFFOLD HOMOLOG, MITOCHONDRIAL"/>
    <property type="match status" value="1"/>
</dbReference>
<evidence type="ECO:0000256" key="1">
    <source>
        <dbReference type="ARBA" id="ARBA00006420"/>
    </source>
</evidence>
<dbReference type="SUPFAM" id="SSF110836">
    <property type="entry name" value="Hypothetical protein SAV1430"/>
    <property type="match status" value="1"/>
</dbReference>
<sequence length="197" mass="21267">MQRQPRDPAMFIETEATPNPATLKFLPGRDVLGERGTADFTAAAEATGRSALAERVFQVGDVARVFLGSDFVTVTKADDADWAMLRPRVLGAIMEHYLSGMPVLEGTAEGEHGEDFDAADQEVVAQIKELLDTRVRPAVAGDGGDITFHGFRDGIVKLRMQGACSGCPSSRATLKHGVENMLRHYVPEVVAVEQVEA</sequence>
<accession>A0ABM7Y9Q0</accession>
<dbReference type="InterPro" id="IPR001075">
    <property type="entry name" value="NIF_FeS_clus_asmbl_NifU_C"/>
</dbReference>
<evidence type="ECO:0000259" key="2">
    <source>
        <dbReference type="SMART" id="SM00932"/>
    </source>
</evidence>
<dbReference type="Pfam" id="PF01106">
    <property type="entry name" value="NifU"/>
    <property type="match status" value="1"/>
</dbReference>
<reference evidence="3 4" key="1">
    <citation type="journal article" date="2016" name="Microbes Environ.">
        <title>Phylogenetically diverse aerobic anoxygenic phototrophic bacteria isolated from epilithic biofilms in Tama river, Japan.</title>
        <authorList>
            <person name="Hirose S."/>
            <person name="Matsuura K."/>
            <person name="Haruta S."/>
        </authorList>
    </citation>
    <scope>NUCLEOTIDE SEQUENCE [LARGE SCALE GENOMIC DNA]</scope>
    <source>
        <strain evidence="3 4">S08</strain>
    </source>
</reference>
<protein>
    <submittedName>
        <fullName evidence="3">Iron transporter</fullName>
    </submittedName>
</protein>
<dbReference type="InterPro" id="IPR036498">
    <property type="entry name" value="Nfu/NifU_N_sf"/>
</dbReference>
<dbReference type="PIRSF" id="PIRSF036773">
    <property type="entry name" value="HIRIP5"/>
    <property type="match status" value="1"/>
</dbReference>
<dbReference type="SMART" id="SM00932">
    <property type="entry name" value="Nfu_N"/>
    <property type="match status" value="1"/>
</dbReference>
<evidence type="ECO:0000313" key="3">
    <source>
        <dbReference type="EMBL" id="BDG74765.1"/>
    </source>
</evidence>
<organism evidence="3 4">
    <name type="scientific">Roseomonas fluvialis</name>
    <dbReference type="NCBI Taxonomy" id="1750527"/>
    <lineage>
        <taxon>Bacteria</taxon>
        <taxon>Pseudomonadati</taxon>
        <taxon>Pseudomonadota</taxon>
        <taxon>Alphaproteobacteria</taxon>
        <taxon>Acetobacterales</taxon>
        <taxon>Roseomonadaceae</taxon>
        <taxon>Roseomonas</taxon>
    </lineage>
</organism>
<name>A0ABM7Y9Q0_9PROT</name>
<dbReference type="InterPro" id="IPR035433">
    <property type="entry name" value="NFU1-like"/>
</dbReference>
<dbReference type="Proteomes" id="UP000831327">
    <property type="component" value="Chromosome"/>
</dbReference>
<evidence type="ECO:0000313" key="4">
    <source>
        <dbReference type="Proteomes" id="UP000831327"/>
    </source>
</evidence>
<comment type="similarity">
    <text evidence="1">Belongs to the NifU family.</text>
</comment>
<dbReference type="PANTHER" id="PTHR11178">
    <property type="entry name" value="IRON-SULFUR CLUSTER SCAFFOLD PROTEIN NFU-RELATED"/>
    <property type="match status" value="1"/>
</dbReference>
<dbReference type="InterPro" id="IPR034904">
    <property type="entry name" value="FSCA_dom_sf"/>
</dbReference>
<dbReference type="Pfam" id="PF08712">
    <property type="entry name" value="Nfu_N"/>
    <property type="match status" value="1"/>
</dbReference>